<dbReference type="PANTHER" id="PTHR34203:SF13">
    <property type="entry name" value="EXPRESSED PROTEIN"/>
    <property type="match status" value="1"/>
</dbReference>
<evidence type="ECO:0000259" key="1">
    <source>
        <dbReference type="Pfam" id="PF05050"/>
    </source>
</evidence>
<evidence type="ECO:0000313" key="2">
    <source>
        <dbReference type="EMBL" id="KXZ44893.1"/>
    </source>
</evidence>
<dbReference type="InterPro" id="IPR052514">
    <property type="entry name" value="SAM-dependent_MTase"/>
</dbReference>
<dbReference type="SUPFAM" id="SSF53335">
    <property type="entry name" value="S-adenosyl-L-methionine-dependent methyltransferases"/>
    <property type="match status" value="1"/>
</dbReference>
<dbReference type="Gene3D" id="3.40.50.150">
    <property type="entry name" value="Vaccinia Virus protein VP39"/>
    <property type="match status" value="1"/>
</dbReference>
<dbReference type="EMBL" id="LSYV01000062">
    <property type="protein sequence ID" value="KXZ44893.1"/>
    <property type="molecule type" value="Genomic_DNA"/>
</dbReference>
<accession>A0A150G531</accession>
<keyword evidence="3" id="KW-1185">Reference proteome</keyword>
<evidence type="ECO:0000313" key="3">
    <source>
        <dbReference type="Proteomes" id="UP000075714"/>
    </source>
</evidence>
<dbReference type="AlphaFoldDB" id="A0A150G531"/>
<protein>
    <recommendedName>
        <fullName evidence="1">Methyltransferase FkbM domain-containing protein</fullName>
    </recommendedName>
</protein>
<gene>
    <name evidence="2" type="ORF">GPECTOR_61g846</name>
</gene>
<dbReference type="Proteomes" id="UP000075714">
    <property type="component" value="Unassembled WGS sequence"/>
</dbReference>
<dbReference type="Pfam" id="PF05050">
    <property type="entry name" value="Methyltransf_21"/>
    <property type="match status" value="1"/>
</dbReference>
<organism evidence="2 3">
    <name type="scientific">Gonium pectorale</name>
    <name type="common">Green alga</name>
    <dbReference type="NCBI Taxonomy" id="33097"/>
    <lineage>
        <taxon>Eukaryota</taxon>
        <taxon>Viridiplantae</taxon>
        <taxon>Chlorophyta</taxon>
        <taxon>core chlorophytes</taxon>
        <taxon>Chlorophyceae</taxon>
        <taxon>CS clade</taxon>
        <taxon>Chlamydomonadales</taxon>
        <taxon>Volvocaceae</taxon>
        <taxon>Gonium</taxon>
    </lineage>
</organism>
<dbReference type="OrthoDB" id="542772at2759"/>
<comment type="caution">
    <text evidence="2">The sequence shown here is derived from an EMBL/GenBank/DDBJ whole genome shotgun (WGS) entry which is preliminary data.</text>
</comment>
<dbReference type="PANTHER" id="PTHR34203">
    <property type="entry name" value="METHYLTRANSFERASE, FKBM FAMILY PROTEIN"/>
    <property type="match status" value="1"/>
</dbReference>
<dbReference type="NCBIfam" id="TIGR01444">
    <property type="entry name" value="fkbM_fam"/>
    <property type="match status" value="1"/>
</dbReference>
<feature type="domain" description="Methyltransferase FkbM" evidence="1">
    <location>
        <begin position="47"/>
        <end position="217"/>
    </location>
</feature>
<sequence length="268" mass="29516">MYAHRYPGIWAAELLRDIFWALDYPASSVPGAGGGGSAVDQPRVFLDAGANFGWLSMNVAARGYRVVAVEAMKDNQQMLRNSLCEAPELMERTVLLALGLGNRTEHCFMYSTATNQGNGNAMCGLTREEVERAVQSANAAVRGEMTVHRLDVLLPDLDVQVMKIDVEGFEPLVMSGASQMLEAGMIKFVCLEFFPETMQVNMRNPNATTDFIEWLVRLPYRISILGFDRGYLTPEAARVALRHDRTRDDIFLAHKDLPVTAAAAAGVA</sequence>
<dbReference type="InterPro" id="IPR029063">
    <property type="entry name" value="SAM-dependent_MTases_sf"/>
</dbReference>
<proteinExistence type="predicted"/>
<name>A0A150G531_GONPE</name>
<dbReference type="InterPro" id="IPR006342">
    <property type="entry name" value="FkbM_mtfrase"/>
</dbReference>
<reference evidence="3" key="1">
    <citation type="journal article" date="2016" name="Nat. Commun.">
        <title>The Gonium pectorale genome demonstrates co-option of cell cycle regulation during the evolution of multicellularity.</title>
        <authorList>
            <person name="Hanschen E.R."/>
            <person name="Marriage T.N."/>
            <person name="Ferris P.J."/>
            <person name="Hamaji T."/>
            <person name="Toyoda A."/>
            <person name="Fujiyama A."/>
            <person name="Neme R."/>
            <person name="Noguchi H."/>
            <person name="Minakuchi Y."/>
            <person name="Suzuki M."/>
            <person name="Kawai-Toyooka H."/>
            <person name="Smith D.R."/>
            <person name="Sparks H."/>
            <person name="Anderson J."/>
            <person name="Bakaric R."/>
            <person name="Luria V."/>
            <person name="Karger A."/>
            <person name="Kirschner M.W."/>
            <person name="Durand P.M."/>
            <person name="Michod R.E."/>
            <person name="Nozaki H."/>
            <person name="Olson B.J."/>
        </authorList>
    </citation>
    <scope>NUCLEOTIDE SEQUENCE [LARGE SCALE GENOMIC DNA]</scope>
    <source>
        <strain evidence="3">NIES-2863</strain>
    </source>
</reference>